<gene>
    <name evidence="2" type="ORF">WR25_27251</name>
</gene>
<feature type="region of interest" description="Disordered" evidence="1">
    <location>
        <begin position="1"/>
        <end position="30"/>
    </location>
</feature>
<evidence type="ECO:0000313" key="2">
    <source>
        <dbReference type="EMBL" id="PAV93429.1"/>
    </source>
</evidence>
<feature type="region of interest" description="Disordered" evidence="1">
    <location>
        <begin position="54"/>
        <end position="85"/>
    </location>
</feature>
<protein>
    <submittedName>
        <fullName evidence="2">Uncharacterized protein</fullName>
    </submittedName>
</protein>
<sequence>MGPKLAIPSASNPPQPSSTASTAASASSGRVVGICTRSWMSSGPRARMQTIFVPPNSMPATNGGTRSILSSHPMKAAQRSRGARAYSTVTDLARLRGWSTSVPFATAT</sequence>
<reference evidence="2 3" key="1">
    <citation type="journal article" date="2017" name="Curr. Biol.">
        <title>Genome architecture and evolution of a unichromosomal asexual nematode.</title>
        <authorList>
            <person name="Fradin H."/>
            <person name="Zegar C."/>
            <person name="Gutwein M."/>
            <person name="Lucas J."/>
            <person name="Kovtun M."/>
            <person name="Corcoran D."/>
            <person name="Baugh L.R."/>
            <person name="Kiontke K."/>
            <person name="Gunsalus K."/>
            <person name="Fitch D.H."/>
            <person name="Piano F."/>
        </authorList>
    </citation>
    <scope>NUCLEOTIDE SEQUENCE [LARGE SCALE GENOMIC DNA]</scope>
    <source>
        <strain evidence="2">PF1309</strain>
    </source>
</reference>
<dbReference type="Proteomes" id="UP000218231">
    <property type="component" value="Unassembled WGS sequence"/>
</dbReference>
<keyword evidence="3" id="KW-1185">Reference proteome</keyword>
<dbReference type="AlphaFoldDB" id="A0A2A2M4T0"/>
<evidence type="ECO:0000313" key="3">
    <source>
        <dbReference type="Proteomes" id="UP000218231"/>
    </source>
</evidence>
<feature type="compositionally biased region" description="Low complexity" evidence="1">
    <location>
        <begin position="17"/>
        <end position="28"/>
    </location>
</feature>
<dbReference type="EMBL" id="LIAE01005303">
    <property type="protein sequence ID" value="PAV93429.1"/>
    <property type="molecule type" value="Genomic_DNA"/>
</dbReference>
<feature type="compositionally biased region" description="Polar residues" evidence="1">
    <location>
        <begin position="58"/>
        <end position="70"/>
    </location>
</feature>
<evidence type="ECO:0000256" key="1">
    <source>
        <dbReference type="SAM" id="MobiDB-lite"/>
    </source>
</evidence>
<comment type="caution">
    <text evidence="2">The sequence shown here is derived from an EMBL/GenBank/DDBJ whole genome shotgun (WGS) entry which is preliminary data.</text>
</comment>
<organism evidence="2 3">
    <name type="scientific">Diploscapter pachys</name>
    <dbReference type="NCBI Taxonomy" id="2018661"/>
    <lineage>
        <taxon>Eukaryota</taxon>
        <taxon>Metazoa</taxon>
        <taxon>Ecdysozoa</taxon>
        <taxon>Nematoda</taxon>
        <taxon>Chromadorea</taxon>
        <taxon>Rhabditida</taxon>
        <taxon>Rhabditina</taxon>
        <taxon>Rhabditomorpha</taxon>
        <taxon>Rhabditoidea</taxon>
        <taxon>Rhabditidae</taxon>
        <taxon>Diploscapter</taxon>
    </lineage>
</organism>
<accession>A0A2A2M4T0</accession>
<feature type="compositionally biased region" description="Low complexity" evidence="1">
    <location>
        <begin position="1"/>
        <end position="10"/>
    </location>
</feature>
<name>A0A2A2M4T0_9BILA</name>
<proteinExistence type="predicted"/>